<feature type="binding site" evidence="5">
    <location>
        <position position="5"/>
    </location>
    <ligand>
        <name>Mg(2+)</name>
        <dbReference type="ChEBI" id="CHEBI:18420"/>
    </ligand>
</feature>
<dbReference type="OrthoDB" id="9798990at2"/>
<keyword evidence="2 5" id="KW-0540">Nuclease</keyword>
<dbReference type="InterPro" id="IPR022907">
    <property type="entry name" value="VapC_family"/>
</dbReference>
<keyword evidence="4 5" id="KW-0378">Hydrolase</keyword>
<dbReference type="GO" id="GO:0000287">
    <property type="term" value="F:magnesium ion binding"/>
    <property type="evidence" value="ECO:0007669"/>
    <property type="project" value="UniProtKB-UniRule"/>
</dbReference>
<keyword evidence="1 5" id="KW-1277">Toxin-antitoxin system</keyword>
<proteinExistence type="inferred from homology"/>
<dbReference type="PANTHER" id="PTHR36173">
    <property type="entry name" value="RIBONUCLEASE VAPC16-RELATED"/>
    <property type="match status" value="1"/>
</dbReference>
<evidence type="ECO:0000313" key="7">
    <source>
        <dbReference type="EMBL" id="SDY09383.1"/>
    </source>
</evidence>
<protein>
    <recommendedName>
        <fullName evidence="5">Ribonuclease VapC</fullName>
        <shortName evidence="5">RNase VapC</shortName>
        <ecNumber evidence="5">3.1.-.-</ecNumber>
    </recommendedName>
    <alternativeName>
        <fullName evidence="5">Toxin VapC</fullName>
    </alternativeName>
</protein>
<dbReference type="SUPFAM" id="SSF88723">
    <property type="entry name" value="PIN domain-like"/>
    <property type="match status" value="1"/>
</dbReference>
<dbReference type="EMBL" id="FNOW01000029">
    <property type="protein sequence ID" value="SDY09383.1"/>
    <property type="molecule type" value="Genomic_DNA"/>
</dbReference>
<evidence type="ECO:0000313" key="8">
    <source>
        <dbReference type="Proteomes" id="UP000198672"/>
    </source>
</evidence>
<dbReference type="InterPro" id="IPR002716">
    <property type="entry name" value="PIN_dom"/>
</dbReference>
<reference evidence="8" key="1">
    <citation type="submission" date="2016-10" db="EMBL/GenBank/DDBJ databases">
        <authorList>
            <person name="Varghese N."/>
            <person name="Submissions S."/>
        </authorList>
    </citation>
    <scope>NUCLEOTIDE SEQUENCE [LARGE SCALE GENOMIC DNA]</scope>
    <source>
        <strain evidence="8">DSM 173</strain>
    </source>
</reference>
<dbReference type="GO" id="GO:0004540">
    <property type="term" value="F:RNA nuclease activity"/>
    <property type="evidence" value="ECO:0007669"/>
    <property type="project" value="InterPro"/>
</dbReference>
<sequence length="140" mass="15710">MIVLDTHIWHWWTNQIAGKLTSAQIALIEEADEIAVSAISCFEMAWLHRHGRIDLGMSFEVWLAEVEASATVSFLPVTPRIAARAVALPEHHKDPQDRLIIATALIHQAYLMSFDGHFPDYRELKGRLITAELSKGTNAP</sequence>
<evidence type="ECO:0000259" key="6">
    <source>
        <dbReference type="Pfam" id="PF01850"/>
    </source>
</evidence>
<dbReference type="AlphaFoldDB" id="A0A1H3H1B5"/>
<evidence type="ECO:0000256" key="5">
    <source>
        <dbReference type="HAMAP-Rule" id="MF_00265"/>
    </source>
</evidence>
<dbReference type="Proteomes" id="UP000198672">
    <property type="component" value="Unassembled WGS sequence"/>
</dbReference>
<feature type="domain" description="PIN" evidence="6">
    <location>
        <begin position="2"/>
        <end position="122"/>
    </location>
</feature>
<keyword evidence="3 5" id="KW-0479">Metal-binding</keyword>
<dbReference type="GO" id="GO:0090729">
    <property type="term" value="F:toxin activity"/>
    <property type="evidence" value="ECO:0007669"/>
    <property type="project" value="UniProtKB-KW"/>
</dbReference>
<evidence type="ECO:0000256" key="2">
    <source>
        <dbReference type="ARBA" id="ARBA00022722"/>
    </source>
</evidence>
<dbReference type="InterPro" id="IPR052919">
    <property type="entry name" value="TA_system_RNase"/>
</dbReference>
<comment type="function">
    <text evidence="5">Toxic component of a toxin-antitoxin (TA) system. An RNase.</text>
</comment>
<keyword evidence="5" id="KW-0800">Toxin</keyword>
<dbReference type="InterPro" id="IPR041705">
    <property type="entry name" value="PIN_Sll0205"/>
</dbReference>
<dbReference type="STRING" id="61595.SAMN05421644_1295"/>
<dbReference type="RefSeq" id="WP_091334219.1">
    <property type="nucleotide sequence ID" value="NZ_FNOW01000029.1"/>
</dbReference>
<organism evidence="7 8">
    <name type="scientific">Allochromatium warmingii</name>
    <name type="common">Chromatium warmingii</name>
    <dbReference type="NCBI Taxonomy" id="61595"/>
    <lineage>
        <taxon>Bacteria</taxon>
        <taxon>Pseudomonadati</taxon>
        <taxon>Pseudomonadota</taxon>
        <taxon>Gammaproteobacteria</taxon>
        <taxon>Chromatiales</taxon>
        <taxon>Chromatiaceae</taxon>
        <taxon>Allochromatium</taxon>
    </lineage>
</organism>
<evidence type="ECO:0000256" key="3">
    <source>
        <dbReference type="ARBA" id="ARBA00022723"/>
    </source>
</evidence>
<dbReference type="InterPro" id="IPR029060">
    <property type="entry name" value="PIN-like_dom_sf"/>
</dbReference>
<evidence type="ECO:0000256" key="1">
    <source>
        <dbReference type="ARBA" id="ARBA00022649"/>
    </source>
</evidence>
<name>A0A1H3H1B5_ALLWA</name>
<dbReference type="HAMAP" id="MF_00265">
    <property type="entry name" value="VapC_Nob1"/>
    <property type="match status" value="1"/>
</dbReference>
<keyword evidence="8" id="KW-1185">Reference proteome</keyword>
<feature type="binding site" evidence="5">
    <location>
        <position position="97"/>
    </location>
    <ligand>
        <name>Mg(2+)</name>
        <dbReference type="ChEBI" id="CHEBI:18420"/>
    </ligand>
</feature>
<comment type="similarity">
    <text evidence="5">Belongs to the PINc/VapC protein family.</text>
</comment>
<dbReference type="EC" id="3.1.-.-" evidence="5"/>
<dbReference type="Gene3D" id="3.40.50.1010">
    <property type="entry name" value="5'-nuclease"/>
    <property type="match status" value="1"/>
</dbReference>
<dbReference type="GO" id="GO:0016787">
    <property type="term" value="F:hydrolase activity"/>
    <property type="evidence" value="ECO:0007669"/>
    <property type="project" value="UniProtKB-KW"/>
</dbReference>
<keyword evidence="5" id="KW-0460">Magnesium</keyword>
<comment type="cofactor">
    <cofactor evidence="5">
        <name>Mg(2+)</name>
        <dbReference type="ChEBI" id="CHEBI:18420"/>
    </cofactor>
</comment>
<dbReference type="Pfam" id="PF01850">
    <property type="entry name" value="PIN"/>
    <property type="match status" value="1"/>
</dbReference>
<evidence type="ECO:0000256" key="4">
    <source>
        <dbReference type="ARBA" id="ARBA00022801"/>
    </source>
</evidence>
<dbReference type="CDD" id="cd09872">
    <property type="entry name" value="PIN_Sll0205-like"/>
    <property type="match status" value="1"/>
</dbReference>
<dbReference type="PANTHER" id="PTHR36173:SF1">
    <property type="entry name" value="RIBONUCLEASE VAPC22"/>
    <property type="match status" value="1"/>
</dbReference>
<gene>
    <name evidence="5" type="primary">vapC</name>
    <name evidence="7" type="ORF">SAMN05421644_1295</name>
</gene>
<accession>A0A1H3H1B5</accession>